<dbReference type="GeneID" id="106022609"/>
<evidence type="ECO:0000313" key="3">
    <source>
        <dbReference type="RefSeq" id="XP_040588458.1"/>
    </source>
</evidence>
<feature type="compositionally biased region" description="Low complexity" evidence="1">
    <location>
        <begin position="232"/>
        <end position="244"/>
    </location>
</feature>
<proteinExistence type="predicted"/>
<name>A0ABM2WIV7_MESAU</name>
<protein>
    <submittedName>
        <fullName evidence="3">Mucin-1</fullName>
    </submittedName>
</protein>
<dbReference type="Proteomes" id="UP000886700">
    <property type="component" value="Unplaced"/>
</dbReference>
<feature type="compositionally biased region" description="Basic and acidic residues" evidence="1">
    <location>
        <begin position="214"/>
        <end position="225"/>
    </location>
</feature>
<feature type="region of interest" description="Disordered" evidence="1">
    <location>
        <begin position="359"/>
        <end position="411"/>
    </location>
</feature>
<reference evidence="3" key="1">
    <citation type="submission" date="2025-08" db="UniProtKB">
        <authorList>
            <consortium name="RefSeq"/>
        </authorList>
    </citation>
    <scope>IDENTIFICATION</scope>
    <source>
        <tissue evidence="3">Liver</tissue>
    </source>
</reference>
<feature type="compositionally biased region" description="Basic residues" evidence="1">
    <location>
        <begin position="112"/>
        <end position="127"/>
    </location>
</feature>
<feature type="compositionally biased region" description="Low complexity" evidence="1">
    <location>
        <begin position="74"/>
        <end position="94"/>
    </location>
</feature>
<accession>A0ABM2WIV7</accession>
<evidence type="ECO:0000313" key="2">
    <source>
        <dbReference type="Proteomes" id="UP000886700"/>
    </source>
</evidence>
<evidence type="ECO:0000256" key="1">
    <source>
        <dbReference type="SAM" id="MobiDB-lite"/>
    </source>
</evidence>
<sequence>MRLLTPTPSAGLRESSRLRDSRDPTTPDFNLKRSSCKRTPPFQGGSPCGCGQALRASRDHGPGAVRNAGRRRQAGNASGPEPEEATPAAAATGTGAVGERPSRRSLPARPGAPRRLRTAAPRGRSHPRACAVACLGGAVAAMLNPPGRGGRLAGLRRRPEPRNAGPGPRGPGRPAHRPRGTFGSLALEAAGTGGGGGTRDQGQPIRALLTWRLRGPDAPHPRRPGEGGAGGDAPSPNAASASGGVDTPDPALPPAGTTRATLSGPPPPPPPRLRDPGSPPGRERPAPPAAAHGGRGMAACTGSRCLQAREDSAGPGETAPAVRPASTPRRGPSARHGGPPRLYAALSCRVTGAPDLECVTSSRKRTNGESSREEAVLPPSLGCRTRVSERGRAEGAGAAASPVARMSGEAPPPRLYIKRWRGARRRHFALEWSSL</sequence>
<feature type="region of interest" description="Disordered" evidence="1">
    <location>
        <begin position="141"/>
        <end position="342"/>
    </location>
</feature>
<feature type="compositionally biased region" description="Basic and acidic residues" evidence="1">
    <location>
        <begin position="366"/>
        <end position="375"/>
    </location>
</feature>
<feature type="compositionally biased region" description="Basic and acidic residues" evidence="1">
    <location>
        <begin position="14"/>
        <end position="25"/>
    </location>
</feature>
<dbReference type="RefSeq" id="XP_040588458.1">
    <property type="nucleotide sequence ID" value="XM_040732524.1"/>
</dbReference>
<keyword evidence="2" id="KW-1185">Reference proteome</keyword>
<feature type="compositionally biased region" description="Low complexity" evidence="1">
    <location>
        <begin position="395"/>
        <end position="405"/>
    </location>
</feature>
<feature type="region of interest" description="Disordered" evidence="1">
    <location>
        <begin position="1"/>
        <end position="128"/>
    </location>
</feature>
<gene>
    <name evidence="3" type="primary">LOC106022609</name>
</gene>
<organism evidence="2 3">
    <name type="scientific">Mesocricetus auratus</name>
    <name type="common">Golden hamster</name>
    <dbReference type="NCBI Taxonomy" id="10036"/>
    <lineage>
        <taxon>Eukaryota</taxon>
        <taxon>Metazoa</taxon>
        <taxon>Chordata</taxon>
        <taxon>Craniata</taxon>
        <taxon>Vertebrata</taxon>
        <taxon>Euteleostomi</taxon>
        <taxon>Mammalia</taxon>
        <taxon>Eutheria</taxon>
        <taxon>Euarchontoglires</taxon>
        <taxon>Glires</taxon>
        <taxon>Rodentia</taxon>
        <taxon>Myomorpha</taxon>
        <taxon>Muroidea</taxon>
        <taxon>Cricetidae</taxon>
        <taxon>Cricetinae</taxon>
        <taxon>Mesocricetus</taxon>
    </lineage>
</organism>